<dbReference type="Gene3D" id="1.20.1560.10">
    <property type="entry name" value="ABC transporter type 1, transmembrane domain"/>
    <property type="match status" value="1"/>
</dbReference>
<evidence type="ECO:0000256" key="4">
    <source>
        <dbReference type="ARBA" id="ARBA00022741"/>
    </source>
</evidence>
<feature type="transmembrane region" description="Helical" evidence="9">
    <location>
        <begin position="160"/>
        <end position="179"/>
    </location>
</feature>
<evidence type="ECO:0008006" key="14">
    <source>
        <dbReference type="Google" id="ProtNLM"/>
    </source>
</evidence>
<dbReference type="GeneID" id="67013758"/>
<dbReference type="SMART" id="SM00382">
    <property type="entry name" value="AAA"/>
    <property type="match status" value="2"/>
</dbReference>
<feature type="transmembrane region" description="Helical" evidence="9">
    <location>
        <begin position="865"/>
        <end position="886"/>
    </location>
</feature>
<feature type="transmembrane region" description="Helical" evidence="9">
    <location>
        <begin position="717"/>
        <end position="741"/>
    </location>
</feature>
<dbReference type="FunFam" id="3.40.50.300:FF:000913">
    <property type="entry name" value="ABC multidrug transporter SitT"/>
    <property type="match status" value="1"/>
</dbReference>
<reference evidence="12" key="1">
    <citation type="submission" date="2021-05" db="EMBL/GenBank/DDBJ databases">
        <authorList>
            <person name="Stam R."/>
        </authorList>
    </citation>
    <scope>NUCLEOTIDE SEQUENCE</scope>
    <source>
        <strain evidence="12">CS162</strain>
    </source>
</reference>
<protein>
    <recommendedName>
        <fullName evidence="14">Leptomycin B resistance protein pmd1</fullName>
    </recommendedName>
</protein>
<feature type="domain" description="ABC transmembrane type-1" evidence="11">
    <location>
        <begin position="36"/>
        <end position="333"/>
    </location>
</feature>
<feature type="transmembrane region" description="Helical" evidence="9">
    <location>
        <begin position="85"/>
        <end position="109"/>
    </location>
</feature>
<dbReference type="Pfam" id="PF00664">
    <property type="entry name" value="ABC_membrane"/>
    <property type="match status" value="2"/>
</dbReference>
<feature type="transmembrane region" description="Helical" evidence="9">
    <location>
        <begin position="185"/>
        <end position="206"/>
    </location>
</feature>
<feature type="domain" description="ABC transporter" evidence="10">
    <location>
        <begin position="1069"/>
        <end position="1310"/>
    </location>
</feature>
<keyword evidence="7 9" id="KW-0472">Membrane</keyword>
<evidence type="ECO:0000256" key="3">
    <source>
        <dbReference type="ARBA" id="ARBA00022692"/>
    </source>
</evidence>
<dbReference type="GO" id="GO:0005743">
    <property type="term" value="C:mitochondrial inner membrane"/>
    <property type="evidence" value="ECO:0007669"/>
    <property type="project" value="TreeGrafter"/>
</dbReference>
<feature type="transmembrane region" description="Helical" evidence="9">
    <location>
        <begin position="310"/>
        <end position="338"/>
    </location>
</feature>
<dbReference type="InterPro" id="IPR011527">
    <property type="entry name" value="ABC1_TM_dom"/>
</dbReference>
<dbReference type="PROSITE" id="PS50929">
    <property type="entry name" value="ABC_TM1F"/>
    <property type="match status" value="2"/>
</dbReference>
<proteinExistence type="inferred from homology"/>
<dbReference type="OrthoDB" id="6500128at2759"/>
<dbReference type="PROSITE" id="PS00211">
    <property type="entry name" value="ABC_TRANSPORTER_1"/>
    <property type="match status" value="2"/>
</dbReference>
<dbReference type="CDD" id="cd18578">
    <property type="entry name" value="ABC_6TM_Pgp_ABCB1_D2_like"/>
    <property type="match status" value="1"/>
</dbReference>
<feature type="region of interest" description="Disordered" evidence="8">
    <location>
        <begin position="1029"/>
        <end position="1048"/>
    </location>
</feature>
<evidence type="ECO:0000256" key="6">
    <source>
        <dbReference type="ARBA" id="ARBA00022989"/>
    </source>
</evidence>
<dbReference type="PROSITE" id="PS50893">
    <property type="entry name" value="ABC_TRANSPORTER_2"/>
    <property type="match status" value="2"/>
</dbReference>
<keyword evidence="13" id="KW-1185">Reference proteome</keyword>
<dbReference type="InterPro" id="IPR003593">
    <property type="entry name" value="AAA+_ATPase"/>
</dbReference>
<evidence type="ECO:0000259" key="11">
    <source>
        <dbReference type="PROSITE" id="PS50929"/>
    </source>
</evidence>
<dbReference type="GO" id="GO:0016887">
    <property type="term" value="F:ATP hydrolysis activity"/>
    <property type="evidence" value="ECO:0007669"/>
    <property type="project" value="InterPro"/>
</dbReference>
<dbReference type="GO" id="GO:0090374">
    <property type="term" value="P:oligopeptide export from mitochondrion"/>
    <property type="evidence" value="ECO:0007669"/>
    <property type="project" value="TreeGrafter"/>
</dbReference>
<accession>A0A8J2N2Y0</accession>
<dbReference type="Pfam" id="PF00005">
    <property type="entry name" value="ABC_tran"/>
    <property type="match status" value="2"/>
</dbReference>
<keyword evidence="4" id="KW-0547">Nucleotide-binding</keyword>
<dbReference type="Gene3D" id="3.40.50.300">
    <property type="entry name" value="P-loop containing nucleotide triphosphate hydrolases"/>
    <property type="match status" value="2"/>
</dbReference>
<feature type="compositionally biased region" description="Low complexity" evidence="8">
    <location>
        <begin position="1030"/>
        <end position="1044"/>
    </location>
</feature>
<organism evidence="12 13">
    <name type="scientific">Alternaria atra</name>
    <dbReference type="NCBI Taxonomy" id="119953"/>
    <lineage>
        <taxon>Eukaryota</taxon>
        <taxon>Fungi</taxon>
        <taxon>Dikarya</taxon>
        <taxon>Ascomycota</taxon>
        <taxon>Pezizomycotina</taxon>
        <taxon>Dothideomycetes</taxon>
        <taxon>Pleosporomycetidae</taxon>
        <taxon>Pleosporales</taxon>
        <taxon>Pleosporineae</taxon>
        <taxon>Pleosporaceae</taxon>
        <taxon>Alternaria</taxon>
        <taxon>Alternaria sect. Ulocladioides</taxon>
    </lineage>
</organism>
<feature type="transmembrane region" description="Helical" evidence="9">
    <location>
        <begin position="262"/>
        <end position="285"/>
    </location>
</feature>
<dbReference type="SUPFAM" id="SSF52540">
    <property type="entry name" value="P-loop containing nucleoside triphosphate hydrolases"/>
    <property type="match status" value="2"/>
</dbReference>
<comment type="caution">
    <text evidence="12">The sequence shown here is derived from an EMBL/GenBank/DDBJ whole genome shotgun (WGS) entry which is preliminary data.</text>
</comment>
<evidence type="ECO:0000256" key="5">
    <source>
        <dbReference type="ARBA" id="ARBA00022840"/>
    </source>
</evidence>
<gene>
    <name evidence="12" type="ORF">ALTATR162_LOCUS2325</name>
</gene>
<keyword evidence="5" id="KW-0067">ATP-binding</keyword>
<comment type="subcellular location">
    <subcellularLocation>
        <location evidence="1">Membrane</location>
        <topology evidence="1">Multi-pass membrane protein</topology>
    </subcellularLocation>
</comment>
<name>A0A8J2N2Y0_9PLEO</name>
<comment type="similarity">
    <text evidence="2">Belongs to the ABC transporter superfamily. ABCB family. Multidrug resistance exporter (TC 3.A.1.201) subfamily.</text>
</comment>
<evidence type="ECO:0000256" key="2">
    <source>
        <dbReference type="ARBA" id="ARBA00007577"/>
    </source>
</evidence>
<feature type="transmembrane region" description="Helical" evidence="9">
    <location>
        <begin position="834"/>
        <end position="859"/>
    </location>
</feature>
<dbReference type="Proteomes" id="UP000676310">
    <property type="component" value="Unassembled WGS sequence"/>
</dbReference>
<dbReference type="InterPro" id="IPR039421">
    <property type="entry name" value="Type_1_exporter"/>
</dbReference>
<feature type="transmembrane region" description="Helical" evidence="9">
    <location>
        <begin position="948"/>
        <end position="969"/>
    </location>
</feature>
<dbReference type="InterPro" id="IPR003439">
    <property type="entry name" value="ABC_transporter-like_ATP-bd"/>
</dbReference>
<dbReference type="PANTHER" id="PTHR43394">
    <property type="entry name" value="ATP-DEPENDENT PERMEASE MDL1, MITOCHONDRIAL"/>
    <property type="match status" value="1"/>
</dbReference>
<dbReference type="PANTHER" id="PTHR43394:SF1">
    <property type="entry name" value="ATP-BINDING CASSETTE SUB-FAMILY B MEMBER 10, MITOCHONDRIAL"/>
    <property type="match status" value="1"/>
</dbReference>
<dbReference type="CDD" id="cd18577">
    <property type="entry name" value="ABC_6TM_Pgp_ABCB1_D1_like"/>
    <property type="match status" value="1"/>
</dbReference>
<evidence type="ECO:0000256" key="1">
    <source>
        <dbReference type="ARBA" id="ARBA00004141"/>
    </source>
</evidence>
<dbReference type="InterPro" id="IPR036640">
    <property type="entry name" value="ABC1_TM_sf"/>
</dbReference>
<feature type="domain" description="ABC transporter" evidence="10">
    <location>
        <begin position="368"/>
        <end position="645"/>
    </location>
</feature>
<keyword evidence="6 9" id="KW-1133">Transmembrane helix</keyword>
<feature type="transmembrane region" description="Helical" evidence="9">
    <location>
        <begin position="769"/>
        <end position="790"/>
    </location>
</feature>
<dbReference type="InterPro" id="IPR017871">
    <property type="entry name" value="ABC_transporter-like_CS"/>
</dbReference>
<dbReference type="GO" id="GO:0005524">
    <property type="term" value="F:ATP binding"/>
    <property type="evidence" value="ECO:0007669"/>
    <property type="project" value="UniProtKB-KW"/>
</dbReference>
<dbReference type="InterPro" id="IPR027417">
    <property type="entry name" value="P-loop_NTPase"/>
</dbReference>
<feature type="transmembrane region" description="Helical" evidence="9">
    <location>
        <begin position="32"/>
        <end position="55"/>
    </location>
</feature>
<evidence type="ECO:0000256" key="8">
    <source>
        <dbReference type="SAM" id="MobiDB-lite"/>
    </source>
</evidence>
<evidence type="ECO:0000256" key="9">
    <source>
        <dbReference type="SAM" id="Phobius"/>
    </source>
</evidence>
<evidence type="ECO:0000256" key="7">
    <source>
        <dbReference type="ARBA" id="ARBA00023136"/>
    </source>
</evidence>
<evidence type="ECO:0000313" key="12">
    <source>
        <dbReference type="EMBL" id="CAG5149249.1"/>
    </source>
</evidence>
<dbReference type="EMBL" id="CAJRGZ010000015">
    <property type="protein sequence ID" value="CAG5149249.1"/>
    <property type="molecule type" value="Genomic_DNA"/>
</dbReference>
<keyword evidence="3 9" id="KW-0812">Transmembrane</keyword>
<dbReference type="GO" id="GO:0015421">
    <property type="term" value="F:ABC-type oligopeptide transporter activity"/>
    <property type="evidence" value="ECO:0007669"/>
    <property type="project" value="TreeGrafter"/>
</dbReference>
<feature type="domain" description="ABC transmembrane type-1" evidence="11">
    <location>
        <begin position="723"/>
        <end position="1010"/>
    </location>
</feature>
<evidence type="ECO:0000259" key="10">
    <source>
        <dbReference type="PROSITE" id="PS50893"/>
    </source>
</evidence>
<dbReference type="RefSeq" id="XP_043165864.1">
    <property type="nucleotide sequence ID" value="XM_043309929.1"/>
</dbReference>
<dbReference type="SUPFAM" id="SSF90123">
    <property type="entry name" value="ABC transporter transmembrane region"/>
    <property type="match status" value="2"/>
</dbReference>
<evidence type="ECO:0000313" key="13">
    <source>
        <dbReference type="Proteomes" id="UP000676310"/>
    </source>
</evidence>
<sequence length="1313" mass="141534">MHVRRPSKRSIEPFFGFIQLFLYAEPTWVDKLCICLGVIAAVAAGVSFPLIGIVMGQLVDDLNDATCDSQAASASGTMDSINDNILLLVYIAVTLFFLIYTHIVCWNLVSQRLAQRIRDRYLRSLLRQDISFFDNLQAGEVSSRLNGDIQAIESGTCEKVGVFLTCVSFCVTAYIIAFIKDYELAAMLLSLVPAYLLMAIVGGHYVQKYTTTVSGHFSSASAIASEGLNHIGLVHALGANTKLEGKFKSYLRSARDQGIRKAVAAAIQGGTLYFVAYAANALAYWQGSRKVASFIETGTGGMTVGDTCTVIFILVDGAIVLSQVAPLLPIFGGAVAAFNRLRKEIDQEPSIDSTSSAGDKPSEVNGAIALQHVSFAYPSRPKHPVLKDISLQCEAGKLTAIVGLSGSGKSTIAGLVTRFYDPDSGSVMLDGTDIKSLNVKGLRGLIGLVPQEPSLLPRSILENIALGLVNSPAHSQFEHILLSDTLSLLVERVKSGEDLTKCAEKAGPEVSQIIQLVQNATSLADAANFIEHLELGLATSVGSGGGLISGGQKQRIALARALVRDPKILILDEATAALDSASELRIQAVINKASQGRTVISIAHRLSTIRDASKIIVMRQGEIIEEGTHDNLIALGGSYADMIRLQSVKHNEDTGPQSHTTEPDDNIAAILEQPQEVSRNDASGDIAKASNAPVESSDCDIMSRSILSTLWPLVRPYLLLLMLAFFAATIVGGTYTASGLIFGNIMSSLSPCNEPDYIRSRGILLSRMYFMLAVVEFFAHFLSWGVFGLLSERLMYKARGLSLHTLLEQPLQWHQSNNRSPSQLLEYITKDGNLLAGFSGSIAGTVFAVGVNFLTALILSHILNWRIALVALVTVPLLLGSGFMQLRSISRFTEKHAGAFSASIAITVDAVENVRTVAALSIEDEIVQTYHRSLKGPRKEMIIQCFKSNIWLAVANSTGSAIYALVYWWGSKLIFEGRATQTEFFIINVAMLVSAQLWGQLFTLAPEISKARGAMGRICGLLELPEHTPSGSLSGGSSNASTGLGDEKKDTEALSGTIVSQPSHGCSAVEFRDITFSYPVRPNIPVLNGLSLSIQPGQFCALVGPSGAGKSTVFALLERFYSPTSGTITINGLDISRYHGTSFRDDIAYVPQANALFQGSIRFNLSLGARPGHNPTDEELYEACKLANIHETVVGFPQGYDTECGANGSQFSGGQRQRLSIARALVRRPRLLLLDESTSALDAASEKALESGLEQAVKTQRVTVITIAHRLRTIAKADVIFLIEEGKVVYQGKHGELVQRSESYRVNALDQML</sequence>